<proteinExistence type="predicted"/>
<dbReference type="RefSeq" id="WP_189059859.1">
    <property type="nucleotide sequence ID" value="NZ_BMMK01000019.1"/>
</dbReference>
<organism evidence="1 2">
    <name type="scientific">Longimycelium tulufanense</name>
    <dbReference type="NCBI Taxonomy" id="907463"/>
    <lineage>
        <taxon>Bacteria</taxon>
        <taxon>Bacillati</taxon>
        <taxon>Actinomycetota</taxon>
        <taxon>Actinomycetes</taxon>
        <taxon>Pseudonocardiales</taxon>
        <taxon>Pseudonocardiaceae</taxon>
        <taxon>Longimycelium</taxon>
    </lineage>
</organism>
<gene>
    <name evidence="1" type="ORF">GCM10012275_39840</name>
</gene>
<reference evidence="1" key="1">
    <citation type="journal article" date="2014" name="Int. J. Syst. Evol. Microbiol.">
        <title>Complete genome sequence of Corynebacterium casei LMG S-19264T (=DSM 44701T), isolated from a smear-ripened cheese.</title>
        <authorList>
            <consortium name="US DOE Joint Genome Institute (JGI-PGF)"/>
            <person name="Walter F."/>
            <person name="Albersmeier A."/>
            <person name="Kalinowski J."/>
            <person name="Ruckert C."/>
        </authorList>
    </citation>
    <scope>NUCLEOTIDE SEQUENCE</scope>
    <source>
        <strain evidence="1">CGMCC 4.5737</strain>
    </source>
</reference>
<evidence type="ECO:0000313" key="1">
    <source>
        <dbReference type="EMBL" id="GGM65343.1"/>
    </source>
</evidence>
<reference evidence="1" key="2">
    <citation type="submission" date="2020-09" db="EMBL/GenBank/DDBJ databases">
        <authorList>
            <person name="Sun Q."/>
            <person name="Zhou Y."/>
        </authorList>
    </citation>
    <scope>NUCLEOTIDE SEQUENCE</scope>
    <source>
        <strain evidence="1">CGMCC 4.5737</strain>
    </source>
</reference>
<name>A0A8J3CI83_9PSEU</name>
<protein>
    <submittedName>
        <fullName evidence="1">Uncharacterized protein</fullName>
    </submittedName>
</protein>
<sequence length="73" mass="8207">MAGTDRGGAVVVDSWFVASLADGDTHRGQRDGEMVRPLCRGRLFWPLAELRIPYDDVQLCKKCVRLFEARTPT</sequence>
<keyword evidence="2" id="KW-1185">Reference proteome</keyword>
<evidence type="ECO:0000313" key="2">
    <source>
        <dbReference type="Proteomes" id="UP000637578"/>
    </source>
</evidence>
<dbReference type="AlphaFoldDB" id="A0A8J3CI83"/>
<comment type="caution">
    <text evidence="1">The sequence shown here is derived from an EMBL/GenBank/DDBJ whole genome shotgun (WGS) entry which is preliminary data.</text>
</comment>
<dbReference type="EMBL" id="BMMK01000019">
    <property type="protein sequence ID" value="GGM65343.1"/>
    <property type="molecule type" value="Genomic_DNA"/>
</dbReference>
<accession>A0A8J3CI83</accession>
<dbReference type="Proteomes" id="UP000637578">
    <property type="component" value="Unassembled WGS sequence"/>
</dbReference>